<evidence type="ECO:0000313" key="1">
    <source>
        <dbReference type="EMBL" id="KAJ9098993.1"/>
    </source>
</evidence>
<name>A0ACC2VHY3_9TREE</name>
<dbReference type="Proteomes" id="UP001230649">
    <property type="component" value="Unassembled WGS sequence"/>
</dbReference>
<dbReference type="EMBL" id="JASBWS010000087">
    <property type="protein sequence ID" value="KAJ9098993.1"/>
    <property type="molecule type" value="Genomic_DNA"/>
</dbReference>
<protein>
    <submittedName>
        <fullName evidence="1">Pre-mRNA-splicing factor prp46</fullName>
    </submittedName>
</protein>
<gene>
    <name evidence="1" type="primary">PRP46</name>
    <name evidence="1" type="ORF">QFC20_005811</name>
</gene>
<comment type="caution">
    <text evidence="1">The sequence shown here is derived from an EMBL/GenBank/DDBJ whole genome shotgun (WGS) entry which is preliminary data.</text>
</comment>
<reference evidence="1" key="1">
    <citation type="submission" date="2023-04" db="EMBL/GenBank/DDBJ databases">
        <title>Draft Genome sequencing of Naganishia species isolated from polar environments using Oxford Nanopore Technology.</title>
        <authorList>
            <person name="Leo P."/>
            <person name="Venkateswaran K."/>
        </authorList>
    </citation>
    <scope>NUCLEOTIDE SEQUENCE</scope>
    <source>
        <strain evidence="1">MNA-CCFEE 5262</strain>
    </source>
</reference>
<sequence length="463" mass="49870">MAVSTSNLPTLSELNKLSTKRTRAVFLSETGHDEFGGLERAYKIKISSKLATEYHDVQTLPPVLAAKQPAGPKRPQSVAGGAAGPGLITNGVSGMKLIGGPGGATTEPSSSESIPQQNTELVAFRHQQGYGAEGGSASSRLSQALMRKKEEREEKPEYHAPWKLKTVISGHMGWVRSVAVEPGNQWFATGAGDRVIKIWDLASGELKLSLTGHISAVRGLGVSTRHPYLFSCAEDKMVKCWDLETNKVIRHYHGHLSGVYSLDIHPTLDVLVTAGRDATARVWDMRTKSNIFTLAGHTATVADVKCQDSDPQVITASMDSTIKLWDLAAGKAMTTLTHHKKSVRALAIAPHEYTFASASSGGNNIKKWKCPEGTFVHNFPGHEAIINTLSVNEDGVLFSGGDNGSLSFWDYKTGKPFQHLNDIPQSGSLDSEAGVFCSTFDKTGTRLITGGADKTIKIYAEQS</sequence>
<proteinExistence type="predicted"/>
<evidence type="ECO:0000313" key="2">
    <source>
        <dbReference type="Proteomes" id="UP001230649"/>
    </source>
</evidence>
<accession>A0ACC2VHY3</accession>
<organism evidence="1 2">
    <name type="scientific">Naganishia adeliensis</name>
    <dbReference type="NCBI Taxonomy" id="92952"/>
    <lineage>
        <taxon>Eukaryota</taxon>
        <taxon>Fungi</taxon>
        <taxon>Dikarya</taxon>
        <taxon>Basidiomycota</taxon>
        <taxon>Agaricomycotina</taxon>
        <taxon>Tremellomycetes</taxon>
        <taxon>Filobasidiales</taxon>
        <taxon>Filobasidiaceae</taxon>
        <taxon>Naganishia</taxon>
    </lineage>
</organism>
<keyword evidence="2" id="KW-1185">Reference proteome</keyword>